<name>A0A8S9IXR8_BRACR</name>
<proteinExistence type="predicted"/>
<comment type="caution">
    <text evidence="2">The sequence shown here is derived from an EMBL/GenBank/DDBJ whole genome shotgun (WGS) entry which is preliminary data.</text>
</comment>
<dbReference type="EMBL" id="QGKY02001015">
    <property type="protein sequence ID" value="KAF2574545.1"/>
    <property type="molecule type" value="Genomic_DNA"/>
</dbReference>
<sequence>MPDSFRNPDLWCEFHRDHGQKTEDCVALKIEVNKLLQKGYLREFLSENAKNLLSKETPRKSAETKPASPPRQDRLIHVISGGSEISGVSHVAAKKRSRNAKLGLETSKSNRLLLGSDEISFTAKEQEKVLAPHHDALVVSLTIANCLVKRIRAKLVSSEPPPAPRKGKLPIRRTFHISEYGRLPSTPTNL</sequence>
<dbReference type="AlphaFoldDB" id="A0A8S9IXR8"/>
<reference evidence="2" key="1">
    <citation type="submission" date="2019-12" db="EMBL/GenBank/DDBJ databases">
        <title>Genome sequencing and annotation of Brassica cretica.</title>
        <authorList>
            <person name="Studholme D.J."/>
            <person name="Sarris P.F."/>
        </authorList>
    </citation>
    <scope>NUCLEOTIDE SEQUENCE</scope>
    <source>
        <strain evidence="2">PFS-102/07</strain>
        <tissue evidence="2">Leaf</tissue>
    </source>
</reference>
<dbReference type="PANTHER" id="PTHR33240:SF8">
    <property type="entry name" value="OS03G0439900 PROTEIN"/>
    <property type="match status" value="1"/>
</dbReference>
<dbReference type="PANTHER" id="PTHR33240">
    <property type="entry name" value="OS08G0508500 PROTEIN"/>
    <property type="match status" value="1"/>
</dbReference>
<evidence type="ECO:0000313" key="2">
    <source>
        <dbReference type="EMBL" id="KAF2574545.1"/>
    </source>
</evidence>
<feature type="region of interest" description="Disordered" evidence="1">
    <location>
        <begin position="52"/>
        <end position="71"/>
    </location>
</feature>
<accession>A0A8S9IXR8</accession>
<organism evidence="2">
    <name type="scientific">Brassica cretica</name>
    <name type="common">Mustard</name>
    <dbReference type="NCBI Taxonomy" id="69181"/>
    <lineage>
        <taxon>Eukaryota</taxon>
        <taxon>Viridiplantae</taxon>
        <taxon>Streptophyta</taxon>
        <taxon>Embryophyta</taxon>
        <taxon>Tracheophyta</taxon>
        <taxon>Spermatophyta</taxon>
        <taxon>Magnoliopsida</taxon>
        <taxon>eudicotyledons</taxon>
        <taxon>Gunneridae</taxon>
        <taxon>Pentapetalae</taxon>
        <taxon>rosids</taxon>
        <taxon>malvids</taxon>
        <taxon>Brassicales</taxon>
        <taxon>Brassicaceae</taxon>
        <taxon>Brassiceae</taxon>
        <taxon>Brassica</taxon>
    </lineage>
</organism>
<protein>
    <submittedName>
        <fullName evidence="2">Uncharacterized protein</fullName>
    </submittedName>
</protein>
<evidence type="ECO:0000256" key="1">
    <source>
        <dbReference type="SAM" id="MobiDB-lite"/>
    </source>
</evidence>
<gene>
    <name evidence="2" type="ORF">F2Q70_00003578</name>
</gene>